<dbReference type="AlphaFoldDB" id="A0A3E4XSH3"/>
<keyword evidence="5 6" id="KW-0472">Membrane</keyword>
<keyword evidence="4 6" id="KW-1133">Transmembrane helix</keyword>
<feature type="transmembrane region" description="Helical" evidence="6">
    <location>
        <begin position="324"/>
        <end position="345"/>
    </location>
</feature>
<feature type="transmembrane region" description="Helical" evidence="6">
    <location>
        <begin position="383"/>
        <end position="405"/>
    </location>
</feature>
<gene>
    <name evidence="8" type="ORF">DWW14_06590</name>
    <name evidence="7" type="ORF">DXC07_01195</name>
</gene>
<comment type="subcellular location">
    <subcellularLocation>
        <location evidence="1">Cell membrane</location>
        <topology evidence="1">Multi-pass membrane protein</topology>
    </subcellularLocation>
</comment>
<sequence length="488" mass="54436">MAVLMLISIFTSRVLLEKLGVDDFGIYNVVGGVAVLFAFFSSSLTNASQRFLTIELGRNDLKKANVVFNQHLIVYLLIAGGIFLLAETVGLWFVYNKLVIPPDRLFAAVCVYHFTVISLCLTLLGIVFNSCIIAHEAMDVFSFLGIFQGVAKLGVVYLLTISLTDKLIAYGFLMLVVTLLVQVFYMLYCFKHYEECKLRWVWNKTVLKETSTLVGWNMIGTAVYAINDSGVNILMNLFFGPVVNAARALSGQVSGAVGSFSSNFYISVQPPLTKAYASGDYNYMMKLFYNSSKYSFYFLWIICLPVMFSINELLSIWLTEVPEYVGVFTIWILLYSMVTTLNNPIWTISLAVGKLKWYILIGSGVFLMVFPISYAVLKLGYSPVSVFMVMVAVRSVYLIVVLRIISSYIPLTYRGYMNGVVYPILKSTVLSTAVAAPLYYVMPATVIGTFSYCFLVALATIVCIGMVGVTAGERTVVRNFLKNKLCKK</sequence>
<dbReference type="EMBL" id="QSTL01000001">
    <property type="protein sequence ID" value="RGM58809.1"/>
    <property type="molecule type" value="Genomic_DNA"/>
</dbReference>
<evidence type="ECO:0000313" key="9">
    <source>
        <dbReference type="Proteomes" id="UP000261295"/>
    </source>
</evidence>
<accession>A0A3E4XSH3</accession>
<evidence type="ECO:0000313" key="10">
    <source>
        <dbReference type="Proteomes" id="UP000285343"/>
    </source>
</evidence>
<dbReference type="GO" id="GO:0005886">
    <property type="term" value="C:plasma membrane"/>
    <property type="evidence" value="ECO:0007669"/>
    <property type="project" value="UniProtKB-SubCell"/>
</dbReference>
<evidence type="ECO:0000313" key="7">
    <source>
        <dbReference type="EMBL" id="RGM58809.1"/>
    </source>
</evidence>
<dbReference type="InterPro" id="IPR050833">
    <property type="entry name" value="Poly_Biosynth_Transport"/>
</dbReference>
<feature type="transmembrane region" description="Helical" evidence="6">
    <location>
        <begin position="446"/>
        <end position="472"/>
    </location>
</feature>
<feature type="transmembrane region" description="Helical" evidence="6">
    <location>
        <begin position="294"/>
        <end position="318"/>
    </location>
</feature>
<organism evidence="7 9">
    <name type="scientific">Bacteroides uniformis</name>
    <dbReference type="NCBI Taxonomy" id="820"/>
    <lineage>
        <taxon>Bacteria</taxon>
        <taxon>Pseudomonadati</taxon>
        <taxon>Bacteroidota</taxon>
        <taxon>Bacteroidia</taxon>
        <taxon>Bacteroidales</taxon>
        <taxon>Bacteroidaceae</taxon>
        <taxon>Bacteroides</taxon>
    </lineage>
</organism>
<dbReference type="EMBL" id="QRZC01000006">
    <property type="protein sequence ID" value="RGV43619.1"/>
    <property type="molecule type" value="Genomic_DNA"/>
</dbReference>
<keyword evidence="2" id="KW-1003">Cell membrane</keyword>
<dbReference type="Proteomes" id="UP000285343">
    <property type="component" value="Unassembled WGS sequence"/>
</dbReference>
<name>A0A3E4XSH3_BACUN</name>
<comment type="caution">
    <text evidence="7">The sequence shown here is derived from an EMBL/GenBank/DDBJ whole genome shotgun (WGS) entry which is preliminary data.</text>
</comment>
<evidence type="ECO:0000256" key="2">
    <source>
        <dbReference type="ARBA" id="ARBA00022475"/>
    </source>
</evidence>
<feature type="transmembrane region" description="Helical" evidence="6">
    <location>
        <begin position="72"/>
        <end position="93"/>
    </location>
</feature>
<proteinExistence type="predicted"/>
<dbReference type="PANTHER" id="PTHR30250">
    <property type="entry name" value="PST FAMILY PREDICTED COLANIC ACID TRANSPORTER"/>
    <property type="match status" value="1"/>
</dbReference>
<evidence type="ECO:0000256" key="3">
    <source>
        <dbReference type="ARBA" id="ARBA00022692"/>
    </source>
</evidence>
<dbReference type="Proteomes" id="UP000261295">
    <property type="component" value="Unassembled WGS sequence"/>
</dbReference>
<evidence type="ECO:0000256" key="1">
    <source>
        <dbReference type="ARBA" id="ARBA00004651"/>
    </source>
</evidence>
<evidence type="ECO:0000313" key="8">
    <source>
        <dbReference type="EMBL" id="RGV43619.1"/>
    </source>
</evidence>
<evidence type="ECO:0000256" key="5">
    <source>
        <dbReference type="ARBA" id="ARBA00023136"/>
    </source>
</evidence>
<feature type="transmembrane region" description="Helical" evidence="6">
    <location>
        <begin position="140"/>
        <end position="161"/>
    </location>
</feature>
<feature type="transmembrane region" description="Helical" evidence="6">
    <location>
        <begin position="26"/>
        <end position="44"/>
    </location>
</feature>
<feature type="transmembrane region" description="Helical" evidence="6">
    <location>
        <begin position="167"/>
        <end position="190"/>
    </location>
</feature>
<evidence type="ECO:0000256" key="4">
    <source>
        <dbReference type="ARBA" id="ARBA00022989"/>
    </source>
</evidence>
<dbReference type="PANTHER" id="PTHR30250:SF26">
    <property type="entry name" value="PSMA PROTEIN"/>
    <property type="match status" value="1"/>
</dbReference>
<keyword evidence="3 6" id="KW-0812">Transmembrane</keyword>
<evidence type="ECO:0008006" key="11">
    <source>
        <dbReference type="Google" id="ProtNLM"/>
    </source>
</evidence>
<feature type="transmembrane region" description="Helical" evidence="6">
    <location>
        <begin position="417"/>
        <end position="440"/>
    </location>
</feature>
<protein>
    <recommendedName>
        <fullName evidence="11">Lipopolysaccharide biosynthesis protein</fullName>
    </recommendedName>
</protein>
<reference evidence="9 10" key="1">
    <citation type="submission" date="2018-08" db="EMBL/GenBank/DDBJ databases">
        <title>A genome reference for cultivated species of the human gut microbiota.</title>
        <authorList>
            <person name="Zou Y."/>
            <person name="Xue W."/>
            <person name="Luo G."/>
        </authorList>
    </citation>
    <scope>NUCLEOTIDE SEQUENCE [LARGE SCALE GENOMIC DNA]</scope>
    <source>
        <strain evidence="8 10">AF14-42</strain>
        <strain evidence="7 9">OM07-9</strain>
    </source>
</reference>
<feature type="transmembrane region" description="Helical" evidence="6">
    <location>
        <begin position="357"/>
        <end position="377"/>
    </location>
</feature>
<feature type="transmembrane region" description="Helical" evidence="6">
    <location>
        <begin position="105"/>
        <end position="128"/>
    </location>
</feature>
<evidence type="ECO:0000256" key="6">
    <source>
        <dbReference type="SAM" id="Phobius"/>
    </source>
</evidence>